<dbReference type="InterPro" id="IPR014284">
    <property type="entry name" value="RNA_pol_sigma-70_dom"/>
</dbReference>
<gene>
    <name evidence="6" type="primary">rpoE_2</name>
    <name evidence="6" type="ORF">Poly41_18990</name>
</gene>
<dbReference type="Proteomes" id="UP000319143">
    <property type="component" value="Unassembled WGS sequence"/>
</dbReference>
<name>A0A5C6DWQ7_9BACT</name>
<dbReference type="GO" id="GO:0006352">
    <property type="term" value="P:DNA-templated transcription initiation"/>
    <property type="evidence" value="ECO:0007669"/>
    <property type="project" value="InterPro"/>
</dbReference>
<organism evidence="6 7">
    <name type="scientific">Novipirellula artificiosorum</name>
    <dbReference type="NCBI Taxonomy" id="2528016"/>
    <lineage>
        <taxon>Bacteria</taxon>
        <taxon>Pseudomonadati</taxon>
        <taxon>Planctomycetota</taxon>
        <taxon>Planctomycetia</taxon>
        <taxon>Pirellulales</taxon>
        <taxon>Pirellulaceae</taxon>
        <taxon>Novipirellula</taxon>
    </lineage>
</organism>
<evidence type="ECO:0000313" key="7">
    <source>
        <dbReference type="Proteomes" id="UP000319143"/>
    </source>
</evidence>
<evidence type="ECO:0000313" key="6">
    <source>
        <dbReference type="EMBL" id="TWU41062.1"/>
    </source>
</evidence>
<feature type="domain" description="RNA polymerase sigma-70 region 2" evidence="5">
    <location>
        <begin position="26"/>
        <end position="94"/>
    </location>
</feature>
<evidence type="ECO:0000256" key="1">
    <source>
        <dbReference type="ARBA" id="ARBA00023015"/>
    </source>
</evidence>
<dbReference type="GO" id="GO:0016987">
    <property type="term" value="F:sigma factor activity"/>
    <property type="evidence" value="ECO:0007669"/>
    <property type="project" value="UniProtKB-KW"/>
</dbReference>
<reference evidence="6 7" key="1">
    <citation type="submission" date="2019-02" db="EMBL/GenBank/DDBJ databases">
        <title>Deep-cultivation of Planctomycetes and their phenomic and genomic characterization uncovers novel biology.</title>
        <authorList>
            <person name="Wiegand S."/>
            <person name="Jogler M."/>
            <person name="Boedeker C."/>
            <person name="Pinto D."/>
            <person name="Vollmers J."/>
            <person name="Rivas-Marin E."/>
            <person name="Kohn T."/>
            <person name="Peeters S.H."/>
            <person name="Heuer A."/>
            <person name="Rast P."/>
            <person name="Oberbeckmann S."/>
            <person name="Bunk B."/>
            <person name="Jeske O."/>
            <person name="Meyerdierks A."/>
            <person name="Storesund J.E."/>
            <person name="Kallscheuer N."/>
            <person name="Luecker S."/>
            <person name="Lage O.M."/>
            <person name="Pohl T."/>
            <person name="Merkel B.J."/>
            <person name="Hornburger P."/>
            <person name="Mueller R.-W."/>
            <person name="Bruemmer F."/>
            <person name="Labrenz M."/>
            <person name="Spormann A.M."/>
            <person name="Op Den Camp H."/>
            <person name="Overmann J."/>
            <person name="Amann R."/>
            <person name="Jetten M.S.M."/>
            <person name="Mascher T."/>
            <person name="Medema M.H."/>
            <person name="Devos D.P."/>
            <person name="Kaster A.-K."/>
            <person name="Ovreas L."/>
            <person name="Rohde M."/>
            <person name="Galperin M.Y."/>
            <person name="Jogler C."/>
        </authorList>
    </citation>
    <scope>NUCLEOTIDE SEQUENCE [LARGE SCALE GENOMIC DNA]</scope>
    <source>
        <strain evidence="6 7">Poly41</strain>
    </source>
</reference>
<evidence type="ECO:0000256" key="2">
    <source>
        <dbReference type="ARBA" id="ARBA00023082"/>
    </source>
</evidence>
<dbReference type="Gene3D" id="1.10.1740.10">
    <property type="match status" value="1"/>
</dbReference>
<dbReference type="Pfam" id="PF04542">
    <property type="entry name" value="Sigma70_r2"/>
    <property type="match status" value="1"/>
</dbReference>
<dbReference type="RefSeq" id="WP_146525559.1">
    <property type="nucleotide sequence ID" value="NZ_SJPV01000002.1"/>
</dbReference>
<dbReference type="NCBIfam" id="TIGR02937">
    <property type="entry name" value="sigma70-ECF"/>
    <property type="match status" value="1"/>
</dbReference>
<keyword evidence="3" id="KW-0804">Transcription</keyword>
<dbReference type="InterPro" id="IPR007627">
    <property type="entry name" value="RNA_pol_sigma70_r2"/>
</dbReference>
<dbReference type="AlphaFoldDB" id="A0A5C6DWQ7"/>
<keyword evidence="1" id="KW-0805">Transcription regulation</keyword>
<comment type="caution">
    <text evidence="6">The sequence shown here is derived from an EMBL/GenBank/DDBJ whole genome shotgun (WGS) entry which is preliminary data.</text>
</comment>
<keyword evidence="2" id="KW-0731">Sigma factor</keyword>
<evidence type="ECO:0000256" key="4">
    <source>
        <dbReference type="SAM" id="MobiDB-lite"/>
    </source>
</evidence>
<feature type="region of interest" description="Disordered" evidence="4">
    <location>
        <begin position="93"/>
        <end position="114"/>
    </location>
</feature>
<dbReference type="PANTHER" id="PTHR43133">
    <property type="entry name" value="RNA POLYMERASE ECF-TYPE SIGMA FACTO"/>
    <property type="match status" value="1"/>
</dbReference>
<dbReference type="InterPro" id="IPR013325">
    <property type="entry name" value="RNA_pol_sigma_r2"/>
</dbReference>
<evidence type="ECO:0000256" key="3">
    <source>
        <dbReference type="ARBA" id="ARBA00023163"/>
    </source>
</evidence>
<dbReference type="OrthoDB" id="257668at2"/>
<evidence type="ECO:0000259" key="5">
    <source>
        <dbReference type="Pfam" id="PF04542"/>
    </source>
</evidence>
<keyword evidence="7" id="KW-1185">Reference proteome</keyword>
<dbReference type="SUPFAM" id="SSF88946">
    <property type="entry name" value="Sigma2 domain of RNA polymerase sigma factors"/>
    <property type="match status" value="1"/>
</dbReference>
<protein>
    <submittedName>
        <fullName evidence="6">ECF RNA polymerase sigma-E factor</fullName>
    </submittedName>
</protein>
<sequence>MSDSHEADAQLVDRIRSGDDDAWRSLIDRYEGRLLAFTNSRIRDRAASEDIVQDAFVGFLISLPNYDGSKRLESYLFSICAYKLTDHLRREGRRPTLQMHSRRSSHPGEQSFVGGDRMASSIARSVERKQLEHDAIRDAITEQIQRWKETDSWSKLRAIELLYVVGMSNKLVAEKTGLSEQQVANYKSDFQIRLRAIIGRMNLDQAVFPELADS</sequence>
<proteinExistence type="predicted"/>
<dbReference type="InterPro" id="IPR039425">
    <property type="entry name" value="RNA_pol_sigma-70-like"/>
</dbReference>
<dbReference type="EMBL" id="SJPV01000002">
    <property type="protein sequence ID" value="TWU41062.1"/>
    <property type="molecule type" value="Genomic_DNA"/>
</dbReference>
<dbReference type="PANTHER" id="PTHR43133:SF62">
    <property type="entry name" value="RNA POLYMERASE SIGMA FACTOR SIGZ"/>
    <property type="match status" value="1"/>
</dbReference>
<accession>A0A5C6DWQ7</accession>